<evidence type="ECO:0000259" key="1">
    <source>
        <dbReference type="PROSITE" id="PS50995"/>
    </source>
</evidence>
<dbReference type="GO" id="GO:0003700">
    <property type="term" value="F:DNA-binding transcription factor activity"/>
    <property type="evidence" value="ECO:0007669"/>
    <property type="project" value="InterPro"/>
</dbReference>
<dbReference type="InterPro" id="IPR036388">
    <property type="entry name" value="WH-like_DNA-bd_sf"/>
</dbReference>
<dbReference type="InterPro" id="IPR039422">
    <property type="entry name" value="MarR/SlyA-like"/>
</dbReference>
<keyword evidence="3" id="KW-1185">Reference proteome</keyword>
<dbReference type="SMART" id="SM00347">
    <property type="entry name" value="HTH_MARR"/>
    <property type="match status" value="1"/>
</dbReference>
<dbReference type="InterPro" id="IPR036390">
    <property type="entry name" value="WH_DNA-bd_sf"/>
</dbReference>
<dbReference type="Proteomes" id="UP000565724">
    <property type="component" value="Unassembled WGS sequence"/>
</dbReference>
<proteinExistence type="predicted"/>
<reference evidence="2 3" key="1">
    <citation type="submission" date="2020-05" db="EMBL/GenBank/DDBJ databases">
        <title>Genome Sequencing of Type Strains.</title>
        <authorList>
            <person name="Lemaire J.F."/>
            <person name="Inderbitzin P."/>
            <person name="Gregorio O.A."/>
            <person name="Collins S.B."/>
            <person name="Wespe N."/>
            <person name="Knight-Connoni V."/>
        </authorList>
    </citation>
    <scope>NUCLEOTIDE SEQUENCE [LARGE SCALE GENOMIC DNA]</scope>
    <source>
        <strain evidence="2 3">ATCC 25174</strain>
    </source>
</reference>
<name>A0A7Y6A2K4_9CELL</name>
<protein>
    <submittedName>
        <fullName evidence="2">MarR family transcriptional regulator</fullName>
    </submittedName>
</protein>
<dbReference type="GO" id="GO:0006950">
    <property type="term" value="P:response to stress"/>
    <property type="evidence" value="ECO:0007669"/>
    <property type="project" value="TreeGrafter"/>
</dbReference>
<dbReference type="Gene3D" id="1.10.10.10">
    <property type="entry name" value="Winged helix-like DNA-binding domain superfamily/Winged helix DNA-binding domain"/>
    <property type="match status" value="1"/>
</dbReference>
<accession>A0A7Y6A2K4</accession>
<feature type="domain" description="HTH marR-type" evidence="1">
    <location>
        <begin position="1"/>
        <end position="150"/>
    </location>
</feature>
<dbReference type="Pfam" id="PF01047">
    <property type="entry name" value="MarR"/>
    <property type="match status" value="1"/>
</dbReference>
<evidence type="ECO:0000313" key="2">
    <source>
        <dbReference type="EMBL" id="NUU18552.1"/>
    </source>
</evidence>
<dbReference type="InterPro" id="IPR000835">
    <property type="entry name" value="HTH_MarR-typ"/>
</dbReference>
<organism evidence="2 3">
    <name type="scientific">Cellulomonas humilata</name>
    <dbReference type="NCBI Taxonomy" id="144055"/>
    <lineage>
        <taxon>Bacteria</taxon>
        <taxon>Bacillati</taxon>
        <taxon>Actinomycetota</taxon>
        <taxon>Actinomycetes</taxon>
        <taxon>Micrococcales</taxon>
        <taxon>Cellulomonadaceae</taxon>
        <taxon>Cellulomonas</taxon>
    </lineage>
</organism>
<comment type="caution">
    <text evidence="2">The sequence shown here is derived from an EMBL/GenBank/DDBJ whole genome shotgun (WGS) entry which is preliminary data.</text>
</comment>
<dbReference type="SUPFAM" id="SSF46785">
    <property type="entry name" value="Winged helix' DNA-binding domain"/>
    <property type="match status" value="1"/>
</dbReference>
<gene>
    <name evidence="2" type="ORF">HP550_14950</name>
</gene>
<dbReference type="EMBL" id="JABMCI010000068">
    <property type="protein sequence ID" value="NUU18552.1"/>
    <property type="molecule type" value="Genomic_DNA"/>
</dbReference>
<dbReference type="PANTHER" id="PTHR33164">
    <property type="entry name" value="TRANSCRIPTIONAL REGULATOR, MARR FAMILY"/>
    <property type="match status" value="1"/>
</dbReference>
<evidence type="ECO:0000313" key="3">
    <source>
        <dbReference type="Proteomes" id="UP000565724"/>
    </source>
</evidence>
<dbReference type="AlphaFoldDB" id="A0A7Y6A2K4"/>
<sequence>MSRMTEPRWLTPEQLCAWKKLIAVVELLPGTLESQLQRDSGLSHFEYFTLAMLSEAPDRTLRMTSLAAQTNATLARLSHVVTRLEKRGLVRREACAEDRRATNAILTPAGWTTVEAAAPGHVGTVLATVIDPLTDSDVADLDRVMGRILEVLDPSHIMVGLLPTDD</sequence>
<dbReference type="PANTHER" id="PTHR33164:SF99">
    <property type="entry name" value="MARR FAMILY REGULATORY PROTEIN"/>
    <property type="match status" value="1"/>
</dbReference>
<dbReference type="PROSITE" id="PS50995">
    <property type="entry name" value="HTH_MARR_2"/>
    <property type="match status" value="1"/>
</dbReference>